<keyword evidence="1" id="KW-0472">Membrane</keyword>
<feature type="transmembrane region" description="Helical" evidence="1">
    <location>
        <begin position="504"/>
        <end position="523"/>
    </location>
</feature>
<sequence>MSYDTPLAATAGELPILSNPFFLLGVSSRDGRHRIVEAAEEKSLSLDGDVCSKAKTDLTNPRNRLTSEMAWLPGVSPRRTRQFIDALTQNPSTIFKIDGLPTLAHANLMASAMLAMNSNFAEEQWFSNIMVFSDAVDDIAASTVLTDINEDRKVGGFTEVKSVEAVEEALAERRREYRDCLRKVLDSLPPMSLARVVTEVADTTTASGTTHPSPLIDDLVDTYAVGTHAFLTKEANNIRLLIDRTRKAAPSGAAAVGMLLQRLEMVVWNWSTVAKPIQMVAGAKGTTHDLSEEIAGEIRSLSIFLYNDHSMLESSQRIVHLLLEAFESVPEVVERVEDDALVLHELAQKKKVEEKVKPIHQLCSEVLEEIDSAPLGAAVGARRVLNTGRSLLAELADEGLAKDTINELEDIIALTVMRCAIVTGNVSSKWDETIALLEDVWHLAHHRETLERVEENLSTARQNHRLFGNLAPIDSAPSLRTINGFGFAAYGNTDYDQNSGSYMATYYFVALFLPLFPICRYRVISTGNGFRFLGKAPLRTFDKWHLAISIVGILLLFLFNR</sequence>
<accession>A0A512E2A2</accession>
<name>A0A512E2A2_9PROT</name>
<evidence type="ECO:0000313" key="3">
    <source>
        <dbReference type="Proteomes" id="UP000321523"/>
    </source>
</evidence>
<protein>
    <submittedName>
        <fullName evidence="2">Uncharacterized protein</fullName>
    </submittedName>
</protein>
<dbReference type="AlphaFoldDB" id="A0A512E2A2"/>
<dbReference type="OrthoDB" id="8187370at2"/>
<organism evidence="2 3">
    <name type="scientific">Skermanella aerolata</name>
    <dbReference type="NCBI Taxonomy" id="393310"/>
    <lineage>
        <taxon>Bacteria</taxon>
        <taxon>Pseudomonadati</taxon>
        <taxon>Pseudomonadota</taxon>
        <taxon>Alphaproteobacteria</taxon>
        <taxon>Rhodospirillales</taxon>
        <taxon>Azospirillaceae</taxon>
        <taxon>Skermanella</taxon>
    </lineage>
</organism>
<dbReference type="Proteomes" id="UP000321523">
    <property type="component" value="Unassembled WGS sequence"/>
</dbReference>
<reference evidence="2 3" key="1">
    <citation type="submission" date="2019-07" db="EMBL/GenBank/DDBJ databases">
        <title>Whole genome shotgun sequence of Skermanella aerolata NBRC 106429.</title>
        <authorList>
            <person name="Hosoyama A."/>
            <person name="Uohara A."/>
            <person name="Ohji S."/>
            <person name="Ichikawa N."/>
        </authorList>
    </citation>
    <scope>NUCLEOTIDE SEQUENCE [LARGE SCALE GENOMIC DNA]</scope>
    <source>
        <strain evidence="2 3">NBRC 106429</strain>
    </source>
</reference>
<feature type="transmembrane region" description="Helical" evidence="1">
    <location>
        <begin position="544"/>
        <end position="560"/>
    </location>
</feature>
<keyword evidence="1" id="KW-0812">Transmembrane</keyword>
<keyword evidence="1" id="KW-1133">Transmembrane helix</keyword>
<dbReference type="RefSeq" id="WP_147041132.1">
    <property type="nucleotide sequence ID" value="NZ_BJYZ01000046.1"/>
</dbReference>
<gene>
    <name evidence="2" type="ORF">SAE02_67480</name>
</gene>
<dbReference type="EMBL" id="BJYZ01000046">
    <property type="protein sequence ID" value="GEO42600.1"/>
    <property type="molecule type" value="Genomic_DNA"/>
</dbReference>
<proteinExistence type="predicted"/>
<comment type="caution">
    <text evidence="2">The sequence shown here is derived from an EMBL/GenBank/DDBJ whole genome shotgun (WGS) entry which is preliminary data.</text>
</comment>
<keyword evidence="3" id="KW-1185">Reference proteome</keyword>
<evidence type="ECO:0000313" key="2">
    <source>
        <dbReference type="EMBL" id="GEO42600.1"/>
    </source>
</evidence>
<evidence type="ECO:0000256" key="1">
    <source>
        <dbReference type="SAM" id="Phobius"/>
    </source>
</evidence>